<evidence type="ECO:0000256" key="3">
    <source>
        <dbReference type="ARBA" id="ARBA00023159"/>
    </source>
</evidence>
<accession>A0A420GGW6</accession>
<evidence type="ECO:0000313" key="7">
    <source>
        <dbReference type="Proteomes" id="UP000283709"/>
    </source>
</evidence>
<dbReference type="Proteomes" id="UP000283709">
    <property type="component" value="Unassembled WGS sequence"/>
</dbReference>
<dbReference type="PROSITE" id="PS00041">
    <property type="entry name" value="HTH_ARAC_FAMILY_1"/>
    <property type="match status" value="1"/>
</dbReference>
<evidence type="ECO:0000259" key="5">
    <source>
        <dbReference type="PROSITE" id="PS01124"/>
    </source>
</evidence>
<dbReference type="Pfam" id="PF02311">
    <property type="entry name" value="AraC_binding"/>
    <property type="match status" value="1"/>
</dbReference>
<keyword evidence="4" id="KW-0804">Transcription</keyword>
<dbReference type="SMART" id="SM00342">
    <property type="entry name" value="HTH_ARAC"/>
    <property type="match status" value="1"/>
</dbReference>
<dbReference type="PANTHER" id="PTHR46796:SF2">
    <property type="entry name" value="TRANSCRIPTIONAL REGULATORY PROTEIN"/>
    <property type="match status" value="1"/>
</dbReference>
<dbReference type="PANTHER" id="PTHR46796">
    <property type="entry name" value="HTH-TYPE TRANSCRIPTIONAL ACTIVATOR RHAS-RELATED"/>
    <property type="match status" value="1"/>
</dbReference>
<dbReference type="GO" id="GO:0043565">
    <property type="term" value="F:sequence-specific DNA binding"/>
    <property type="evidence" value="ECO:0007669"/>
    <property type="project" value="InterPro"/>
</dbReference>
<evidence type="ECO:0000256" key="4">
    <source>
        <dbReference type="ARBA" id="ARBA00023163"/>
    </source>
</evidence>
<sequence length="294" mass="32689">MSGTNDWRDANNVGDTADSVATAVAQAAAPKFWRDDALPFIEARSIEDGRELCYAKHSHETFSIGAVTGGRSVYVNRHAREWIGAGAVVMMNPDDVHACNPVADERWSYRMLHVEVDWLTELQHDLGFSDNYAFSAFSQTMTADPALFDGLNRLYAILVDDGSEAMRKESATVTFFSEVQQKLNPAPLPDEGANAQLARAAEFIAENCTRPLKLEDVCKAAELSASHLIRAFKQRYGMTPHAYLINRRIQYSRAQLRRGYPIADVALDAGFADQAHLQRTFKRLVAATPGQYRS</sequence>
<dbReference type="InterPro" id="IPR018060">
    <property type="entry name" value="HTH_AraC"/>
</dbReference>
<reference evidence="6 7" key="1">
    <citation type="submission" date="2016-07" db="EMBL/GenBank/DDBJ databases">
        <title>Genome analysis of Burkholderia fungorum ES3-20.</title>
        <authorList>
            <person name="Xu D."/>
            <person name="Yao R."/>
            <person name="Zheng S."/>
        </authorList>
    </citation>
    <scope>NUCLEOTIDE SEQUENCE [LARGE SCALE GENOMIC DNA]</scope>
    <source>
        <strain evidence="6 7">ES3-20</strain>
    </source>
</reference>
<dbReference type="EMBL" id="MCAS01000019">
    <property type="protein sequence ID" value="RKF44520.1"/>
    <property type="molecule type" value="Genomic_DNA"/>
</dbReference>
<dbReference type="InterPro" id="IPR009057">
    <property type="entry name" value="Homeodomain-like_sf"/>
</dbReference>
<keyword evidence="1" id="KW-0805">Transcription regulation</keyword>
<dbReference type="InterPro" id="IPR018062">
    <property type="entry name" value="HTH_AraC-typ_CS"/>
</dbReference>
<evidence type="ECO:0000256" key="1">
    <source>
        <dbReference type="ARBA" id="ARBA00023015"/>
    </source>
</evidence>
<comment type="caution">
    <text evidence="6">The sequence shown here is derived from an EMBL/GenBank/DDBJ whole genome shotgun (WGS) entry which is preliminary data.</text>
</comment>
<dbReference type="PROSITE" id="PS01124">
    <property type="entry name" value="HTH_ARAC_FAMILY_2"/>
    <property type="match status" value="1"/>
</dbReference>
<dbReference type="Pfam" id="PF12833">
    <property type="entry name" value="HTH_18"/>
    <property type="match status" value="1"/>
</dbReference>
<dbReference type="SUPFAM" id="SSF51215">
    <property type="entry name" value="Regulatory protein AraC"/>
    <property type="match status" value="1"/>
</dbReference>
<dbReference type="OrthoDB" id="9809338at2"/>
<feature type="domain" description="HTH araC/xylS-type" evidence="5">
    <location>
        <begin position="198"/>
        <end position="294"/>
    </location>
</feature>
<dbReference type="InterPro" id="IPR037923">
    <property type="entry name" value="HTH-like"/>
</dbReference>
<dbReference type="AlphaFoldDB" id="A0A420GGW6"/>
<dbReference type="GO" id="GO:0003700">
    <property type="term" value="F:DNA-binding transcription factor activity"/>
    <property type="evidence" value="ECO:0007669"/>
    <property type="project" value="InterPro"/>
</dbReference>
<keyword evidence="3" id="KW-0010">Activator</keyword>
<dbReference type="SUPFAM" id="SSF46689">
    <property type="entry name" value="Homeodomain-like"/>
    <property type="match status" value="2"/>
</dbReference>
<evidence type="ECO:0000313" key="6">
    <source>
        <dbReference type="EMBL" id="RKF44520.1"/>
    </source>
</evidence>
<dbReference type="InterPro" id="IPR003313">
    <property type="entry name" value="AraC-bd"/>
</dbReference>
<protein>
    <submittedName>
        <fullName evidence="6">AraC family transcriptional regulator</fullName>
    </submittedName>
</protein>
<proteinExistence type="predicted"/>
<dbReference type="RefSeq" id="WP_120345778.1">
    <property type="nucleotide sequence ID" value="NZ_MCAS01000019.1"/>
</dbReference>
<organism evidence="6 7">
    <name type="scientific">Paraburkholderia fungorum</name>
    <dbReference type="NCBI Taxonomy" id="134537"/>
    <lineage>
        <taxon>Bacteria</taxon>
        <taxon>Pseudomonadati</taxon>
        <taxon>Pseudomonadota</taxon>
        <taxon>Betaproteobacteria</taxon>
        <taxon>Burkholderiales</taxon>
        <taxon>Burkholderiaceae</taxon>
        <taxon>Paraburkholderia</taxon>
    </lineage>
</organism>
<dbReference type="Gene3D" id="1.10.10.60">
    <property type="entry name" value="Homeodomain-like"/>
    <property type="match status" value="1"/>
</dbReference>
<keyword evidence="2" id="KW-0238">DNA-binding</keyword>
<name>A0A420GGW6_9BURK</name>
<gene>
    <name evidence="6" type="ORF">BCY88_28810</name>
</gene>
<evidence type="ECO:0000256" key="2">
    <source>
        <dbReference type="ARBA" id="ARBA00023125"/>
    </source>
</evidence>
<dbReference type="InterPro" id="IPR050204">
    <property type="entry name" value="AraC_XylS_family_regulators"/>
</dbReference>